<dbReference type="InterPro" id="IPR044865">
    <property type="entry name" value="MRH_dom"/>
</dbReference>
<feature type="compositionally biased region" description="Basic and acidic residues" evidence="4">
    <location>
        <begin position="86"/>
        <end position="100"/>
    </location>
</feature>
<organism evidence="6 7">
    <name type="scientific">Taxus chinensis</name>
    <name type="common">Chinese yew</name>
    <name type="synonym">Taxus wallichiana var. chinensis</name>
    <dbReference type="NCBI Taxonomy" id="29808"/>
    <lineage>
        <taxon>Eukaryota</taxon>
        <taxon>Viridiplantae</taxon>
        <taxon>Streptophyta</taxon>
        <taxon>Embryophyta</taxon>
        <taxon>Tracheophyta</taxon>
        <taxon>Spermatophyta</taxon>
        <taxon>Pinopsida</taxon>
        <taxon>Pinidae</taxon>
        <taxon>Conifers II</taxon>
        <taxon>Cupressales</taxon>
        <taxon>Taxaceae</taxon>
        <taxon>Taxus</taxon>
    </lineage>
</organism>
<feature type="coiled-coil region" evidence="3">
    <location>
        <begin position="199"/>
        <end position="226"/>
    </location>
</feature>
<reference evidence="6 7" key="1">
    <citation type="journal article" date="2021" name="Nat. Plants">
        <title>The Taxus genome provides insights into paclitaxel biosynthesis.</title>
        <authorList>
            <person name="Xiong X."/>
            <person name="Gou J."/>
            <person name="Liao Q."/>
            <person name="Li Y."/>
            <person name="Zhou Q."/>
            <person name="Bi G."/>
            <person name="Li C."/>
            <person name="Du R."/>
            <person name="Wang X."/>
            <person name="Sun T."/>
            <person name="Guo L."/>
            <person name="Liang H."/>
            <person name="Lu P."/>
            <person name="Wu Y."/>
            <person name="Zhang Z."/>
            <person name="Ro D.K."/>
            <person name="Shang Y."/>
            <person name="Huang S."/>
            <person name="Yan J."/>
        </authorList>
    </citation>
    <scope>NUCLEOTIDE SEQUENCE [LARGE SCALE GENOMIC DNA]</scope>
    <source>
        <strain evidence="6">Ta-2019</strain>
    </source>
</reference>
<gene>
    <name evidence="6" type="ORF">KI387_038228</name>
</gene>
<dbReference type="Pfam" id="PF13015">
    <property type="entry name" value="PRKCSH_1"/>
    <property type="match status" value="1"/>
</dbReference>
<dbReference type="Proteomes" id="UP000824469">
    <property type="component" value="Unassembled WGS sequence"/>
</dbReference>
<sequence>MSQPVVSTSLWIEQQKRSQIVQNWTLILCLFSFLLQQGSKKPDNTERLSGAELGRLVASRWTGEDPGLHSEDPIKGQTVDEEYDEHDEKIDDEESKHHEEYEDSPSEDEEAEKTDEDEDDESENKDYEEDHTEDYLESADTPGLFPSEFLFFGLKDLSTSATLSWWGKIWQSFQSMLRAVKLSRVSVDMSEAARVRKDYNDLSLKLSKIQSRISKLENKLKQEYGNEGEFYTFYDKCFEEKENKYIYKICPYKEASQVEGHSTTNLGRWAGFKESYKIMEFSNGDRCWNGPDRSLKIRMKCGLKNELIDVDEPSRCEYVASLFTPALCLEGRLK</sequence>
<evidence type="ECO:0000256" key="3">
    <source>
        <dbReference type="SAM" id="Coils"/>
    </source>
</evidence>
<evidence type="ECO:0000256" key="4">
    <source>
        <dbReference type="SAM" id="MobiDB-lite"/>
    </source>
</evidence>
<dbReference type="InterPro" id="IPR039794">
    <property type="entry name" value="Gtb1-like"/>
</dbReference>
<keyword evidence="2" id="KW-1015">Disulfide bond</keyword>
<dbReference type="GO" id="GO:0006491">
    <property type="term" value="P:N-glycan processing"/>
    <property type="evidence" value="ECO:0007669"/>
    <property type="project" value="TreeGrafter"/>
</dbReference>
<feature type="non-terminal residue" evidence="6">
    <location>
        <position position="334"/>
    </location>
</feature>
<protein>
    <recommendedName>
        <fullName evidence="5">MRH domain-containing protein</fullName>
    </recommendedName>
</protein>
<dbReference type="InterPro" id="IPR009011">
    <property type="entry name" value="Man6P_isomerase_rcpt-bd_dom_sf"/>
</dbReference>
<evidence type="ECO:0000259" key="5">
    <source>
        <dbReference type="PROSITE" id="PS51914"/>
    </source>
</evidence>
<keyword evidence="7" id="KW-1185">Reference proteome</keyword>
<dbReference type="EMBL" id="JAHRHJ020000011">
    <property type="protein sequence ID" value="KAH9294640.1"/>
    <property type="molecule type" value="Genomic_DNA"/>
</dbReference>
<dbReference type="InterPro" id="IPR036607">
    <property type="entry name" value="PRKCSH"/>
</dbReference>
<name>A0AA38FA03_TAXCH</name>
<proteinExistence type="predicted"/>
<dbReference type="PANTHER" id="PTHR12630:SF1">
    <property type="entry name" value="GLUCOSIDASE 2 SUBUNIT BETA"/>
    <property type="match status" value="1"/>
</dbReference>
<keyword evidence="3" id="KW-0175">Coiled coil</keyword>
<evidence type="ECO:0000256" key="1">
    <source>
        <dbReference type="ARBA" id="ARBA00022729"/>
    </source>
</evidence>
<dbReference type="Gene3D" id="2.70.130.10">
    <property type="entry name" value="Mannose-6-phosphate receptor binding domain"/>
    <property type="match status" value="1"/>
</dbReference>
<dbReference type="GO" id="GO:0017177">
    <property type="term" value="C:glucosidase II complex"/>
    <property type="evidence" value="ECO:0007669"/>
    <property type="project" value="TreeGrafter"/>
</dbReference>
<dbReference type="AlphaFoldDB" id="A0AA38FA03"/>
<evidence type="ECO:0000256" key="2">
    <source>
        <dbReference type="ARBA" id="ARBA00023157"/>
    </source>
</evidence>
<feature type="domain" description="MRH" evidence="5">
    <location>
        <begin position="235"/>
        <end position="330"/>
    </location>
</feature>
<dbReference type="OMA" id="EDHTEDY"/>
<dbReference type="PANTHER" id="PTHR12630">
    <property type="entry name" value="N-LINKED OLIGOSACCHARIDE PROCESSING"/>
    <property type="match status" value="1"/>
</dbReference>
<feature type="compositionally biased region" description="Acidic residues" evidence="4">
    <location>
        <begin position="101"/>
        <end position="137"/>
    </location>
</feature>
<feature type="region of interest" description="Disordered" evidence="4">
    <location>
        <begin position="60"/>
        <end position="139"/>
    </location>
</feature>
<feature type="compositionally biased region" description="Basic and acidic residues" evidence="4">
    <location>
        <begin position="62"/>
        <end position="74"/>
    </location>
</feature>
<dbReference type="PROSITE" id="PS51914">
    <property type="entry name" value="MRH"/>
    <property type="match status" value="1"/>
</dbReference>
<comment type="caution">
    <text evidence="6">The sequence shown here is derived from an EMBL/GenBank/DDBJ whole genome shotgun (WGS) entry which is preliminary data.</text>
</comment>
<keyword evidence="1" id="KW-0732">Signal</keyword>
<accession>A0AA38FA03</accession>
<evidence type="ECO:0000313" key="6">
    <source>
        <dbReference type="EMBL" id="KAH9294640.1"/>
    </source>
</evidence>
<dbReference type="SUPFAM" id="SSF50911">
    <property type="entry name" value="Mannose 6-phosphate receptor domain"/>
    <property type="match status" value="1"/>
</dbReference>
<evidence type="ECO:0000313" key="7">
    <source>
        <dbReference type="Proteomes" id="UP000824469"/>
    </source>
</evidence>